<dbReference type="RefSeq" id="WP_377500810.1">
    <property type="nucleotide sequence ID" value="NZ_JBHMDO010000047.1"/>
</dbReference>
<dbReference type="Proteomes" id="UP001589747">
    <property type="component" value="Unassembled WGS sequence"/>
</dbReference>
<dbReference type="SUPFAM" id="SSF56645">
    <property type="entry name" value="Acyl-CoA dehydrogenase NM domain-like"/>
    <property type="match status" value="1"/>
</dbReference>
<dbReference type="InterPro" id="IPR024719">
    <property type="entry name" value="HpaB/PvcC/4-BUDH_C"/>
</dbReference>
<gene>
    <name evidence="2" type="ORF">ACFFSY_29075</name>
</gene>
<evidence type="ECO:0000313" key="3">
    <source>
        <dbReference type="Proteomes" id="UP001589747"/>
    </source>
</evidence>
<dbReference type="EMBL" id="JBHMDO010000047">
    <property type="protein sequence ID" value="MFB9330014.1"/>
    <property type="molecule type" value="Genomic_DNA"/>
</dbReference>
<organism evidence="2 3">
    <name type="scientific">Paenibacillus aurantiacus</name>
    <dbReference type="NCBI Taxonomy" id="1936118"/>
    <lineage>
        <taxon>Bacteria</taxon>
        <taxon>Bacillati</taxon>
        <taxon>Bacillota</taxon>
        <taxon>Bacilli</taxon>
        <taxon>Bacillales</taxon>
        <taxon>Paenibacillaceae</taxon>
        <taxon>Paenibacillus</taxon>
    </lineage>
</organism>
<name>A0ABV5KXP9_9BACL</name>
<protein>
    <submittedName>
        <fullName evidence="2">4-hydroxyphenylacetate 3-hydroxylase C-terminal domain-containing protein</fullName>
    </submittedName>
</protein>
<dbReference type="PANTHER" id="PTHR36117:SF3">
    <property type="entry name" value="4-HYDROXYPHENYLACETATE 3-MONOOXYGENASE-RELATED"/>
    <property type="match status" value="1"/>
</dbReference>
<dbReference type="PANTHER" id="PTHR36117">
    <property type="entry name" value="4-HYDROXYPHENYLACETATE 3-MONOOXYGENASE-RELATED"/>
    <property type="match status" value="1"/>
</dbReference>
<dbReference type="InterPro" id="IPR036250">
    <property type="entry name" value="AcylCo_DH-like_C"/>
</dbReference>
<feature type="domain" description="HpaB/PvcC/4-BUDH C-terminal" evidence="1">
    <location>
        <begin position="226"/>
        <end position="329"/>
    </location>
</feature>
<dbReference type="InterPro" id="IPR009100">
    <property type="entry name" value="AcylCoA_DH/oxidase_NM_dom_sf"/>
</dbReference>
<dbReference type="Pfam" id="PF03241">
    <property type="entry name" value="HpaB"/>
    <property type="match status" value="1"/>
</dbReference>
<dbReference type="InterPro" id="IPR004925">
    <property type="entry name" value="HpaB/PvcC/4-BUDH"/>
</dbReference>
<sequence length="411" mass="44894">MSIHKQAETVRLFEGDRSLPISNDLIAQAYSLPRSPEELRLKRSGFYELADGTSAFTDGWTDYAHALLAGWRAHESTVLPDEVGTHGAWWRLYKQSEHRRSVITTTLHPITRQDDGQPVARLDQDGGLLLRGRQTFGEDARFADELLVFIREEGAAEPTAAALIPRQTEGLRLTPTYGSGAAESSNGPVVAFYEEVAIPPERLWVGQDSGSLNRLLGHPLVKSLADYQRASRQLAAIELIAGTAFSLADHTGRGEELHIQGELGELIQGMETLKALLHAAELGAAASPAGVLLPAAASLHAAALTAGETYGRAVDALRHIGAAAFLANPFITTADSKINGQPSLLQFAWRLAGSSEAARGRLHEQHAFGDKLSLSQELYRHYPAHLLRSRYREFWQSLQPLDGNYDSEVRT</sequence>
<dbReference type="Gene3D" id="1.20.140.10">
    <property type="entry name" value="Butyryl-CoA Dehydrogenase, subunit A, domain 3"/>
    <property type="match status" value="1"/>
</dbReference>
<evidence type="ECO:0000313" key="2">
    <source>
        <dbReference type="EMBL" id="MFB9330014.1"/>
    </source>
</evidence>
<dbReference type="SUPFAM" id="SSF47203">
    <property type="entry name" value="Acyl-CoA dehydrogenase C-terminal domain-like"/>
    <property type="match status" value="1"/>
</dbReference>
<evidence type="ECO:0000259" key="1">
    <source>
        <dbReference type="Pfam" id="PF03241"/>
    </source>
</evidence>
<keyword evidence="3" id="KW-1185">Reference proteome</keyword>
<comment type="caution">
    <text evidence="2">The sequence shown here is derived from an EMBL/GenBank/DDBJ whole genome shotgun (WGS) entry which is preliminary data.</text>
</comment>
<dbReference type="Gene3D" id="2.40.110.10">
    <property type="entry name" value="Butyryl-CoA Dehydrogenase, subunit A, domain 2"/>
    <property type="match status" value="1"/>
</dbReference>
<accession>A0ABV5KXP9</accession>
<reference evidence="2 3" key="1">
    <citation type="submission" date="2024-09" db="EMBL/GenBank/DDBJ databases">
        <authorList>
            <person name="Sun Q."/>
            <person name="Mori K."/>
        </authorList>
    </citation>
    <scope>NUCLEOTIDE SEQUENCE [LARGE SCALE GENOMIC DNA]</scope>
    <source>
        <strain evidence="2 3">TISTR 2452</strain>
    </source>
</reference>
<dbReference type="InterPro" id="IPR046373">
    <property type="entry name" value="Acyl-CoA_Oxase/DH_mid-dom_sf"/>
</dbReference>
<proteinExistence type="predicted"/>